<dbReference type="Proteomes" id="UP000193450">
    <property type="component" value="Chromosome"/>
</dbReference>
<organism evidence="6 7">
    <name type="scientific">Oceanicoccus sagamiensis</name>
    <dbReference type="NCBI Taxonomy" id="716816"/>
    <lineage>
        <taxon>Bacteria</taxon>
        <taxon>Pseudomonadati</taxon>
        <taxon>Pseudomonadota</taxon>
        <taxon>Gammaproteobacteria</taxon>
        <taxon>Cellvibrionales</taxon>
        <taxon>Spongiibacteraceae</taxon>
        <taxon>Oceanicoccus</taxon>
    </lineage>
</organism>
<dbReference type="PRINTS" id="PR00455">
    <property type="entry name" value="HTHTETR"/>
</dbReference>
<dbReference type="KEGG" id="osg:BST96_02290"/>
<evidence type="ECO:0000256" key="4">
    <source>
        <dbReference type="PROSITE-ProRule" id="PRU00335"/>
    </source>
</evidence>
<keyword evidence="7" id="KW-1185">Reference proteome</keyword>
<dbReference type="STRING" id="716816.BST96_02290"/>
<dbReference type="InterPro" id="IPR050109">
    <property type="entry name" value="HTH-type_TetR-like_transc_reg"/>
</dbReference>
<evidence type="ECO:0000259" key="5">
    <source>
        <dbReference type="PROSITE" id="PS50977"/>
    </source>
</evidence>
<feature type="domain" description="HTH tetR-type" evidence="5">
    <location>
        <begin position="41"/>
        <end position="101"/>
    </location>
</feature>
<dbReference type="AlphaFoldDB" id="A0A1X9N4G4"/>
<dbReference type="InterPro" id="IPR009057">
    <property type="entry name" value="Homeodomain-like_sf"/>
</dbReference>
<sequence length="225" mass="24971">MTAPLIAIQFNSPVNKHYKHSETILSDSEPAIAKPSYSKREASRLHILDAARELVMEIGYQSVTMTVVADRAGVSRATLYRYYSTKEQLYSDVSIQWGINFVDHMRQNPPQGNTIGERITEVIRATVNASADNTRLMAAHIATMISDEDTLKADQRRLKTLIPGIIKVAAGKTDAENLELAASTLQHVLISNLILLHAGKAQRSHIIIEMESIAARLLAEVWDQP</sequence>
<protein>
    <recommendedName>
        <fullName evidence="5">HTH tetR-type domain-containing protein</fullName>
    </recommendedName>
</protein>
<dbReference type="Pfam" id="PF00440">
    <property type="entry name" value="TetR_N"/>
    <property type="match status" value="1"/>
</dbReference>
<dbReference type="PANTHER" id="PTHR30055">
    <property type="entry name" value="HTH-TYPE TRANSCRIPTIONAL REGULATOR RUTR"/>
    <property type="match status" value="1"/>
</dbReference>
<gene>
    <name evidence="6" type="ORF">BST96_02290</name>
</gene>
<dbReference type="PANTHER" id="PTHR30055:SF234">
    <property type="entry name" value="HTH-TYPE TRANSCRIPTIONAL REGULATOR BETI"/>
    <property type="match status" value="1"/>
</dbReference>
<evidence type="ECO:0000256" key="2">
    <source>
        <dbReference type="ARBA" id="ARBA00023125"/>
    </source>
</evidence>
<dbReference type="SUPFAM" id="SSF46689">
    <property type="entry name" value="Homeodomain-like"/>
    <property type="match status" value="1"/>
</dbReference>
<name>A0A1X9N4G4_9GAMM</name>
<feature type="DNA-binding region" description="H-T-H motif" evidence="4">
    <location>
        <begin position="64"/>
        <end position="83"/>
    </location>
</feature>
<dbReference type="GO" id="GO:0000976">
    <property type="term" value="F:transcription cis-regulatory region binding"/>
    <property type="evidence" value="ECO:0007669"/>
    <property type="project" value="TreeGrafter"/>
</dbReference>
<dbReference type="Gene3D" id="1.10.357.10">
    <property type="entry name" value="Tetracycline Repressor, domain 2"/>
    <property type="match status" value="1"/>
</dbReference>
<evidence type="ECO:0000313" key="6">
    <source>
        <dbReference type="EMBL" id="ARN73038.1"/>
    </source>
</evidence>
<proteinExistence type="predicted"/>
<evidence type="ECO:0000313" key="7">
    <source>
        <dbReference type="Proteomes" id="UP000193450"/>
    </source>
</evidence>
<reference evidence="6 7" key="1">
    <citation type="submission" date="2016-11" db="EMBL/GenBank/DDBJ databases">
        <title>Trade-off between light-utilization and light-protection in marine flavobacteria.</title>
        <authorList>
            <person name="Kumagai Y."/>
        </authorList>
    </citation>
    <scope>NUCLEOTIDE SEQUENCE [LARGE SCALE GENOMIC DNA]</scope>
    <source>
        <strain evidence="6 7">NBRC 107125</strain>
    </source>
</reference>
<dbReference type="PROSITE" id="PS50977">
    <property type="entry name" value="HTH_TETR_2"/>
    <property type="match status" value="1"/>
</dbReference>
<dbReference type="GO" id="GO:0003700">
    <property type="term" value="F:DNA-binding transcription factor activity"/>
    <property type="evidence" value="ECO:0007669"/>
    <property type="project" value="TreeGrafter"/>
</dbReference>
<keyword evidence="1" id="KW-0805">Transcription regulation</keyword>
<dbReference type="InterPro" id="IPR001647">
    <property type="entry name" value="HTH_TetR"/>
</dbReference>
<keyword evidence="2 4" id="KW-0238">DNA-binding</keyword>
<evidence type="ECO:0000256" key="1">
    <source>
        <dbReference type="ARBA" id="ARBA00023015"/>
    </source>
</evidence>
<dbReference type="EMBL" id="CP019343">
    <property type="protein sequence ID" value="ARN73038.1"/>
    <property type="molecule type" value="Genomic_DNA"/>
</dbReference>
<keyword evidence="3" id="KW-0804">Transcription</keyword>
<evidence type="ECO:0000256" key="3">
    <source>
        <dbReference type="ARBA" id="ARBA00023163"/>
    </source>
</evidence>
<accession>A0A1X9N4G4</accession>